<evidence type="ECO:0000313" key="3">
    <source>
        <dbReference type="Proteomes" id="UP000030832"/>
    </source>
</evidence>
<keyword evidence="1" id="KW-1133">Transmembrane helix</keyword>
<dbReference type="Proteomes" id="UP000030832">
    <property type="component" value="Unassembled WGS sequence"/>
</dbReference>
<dbReference type="EMBL" id="JRJU01000021">
    <property type="protein sequence ID" value="KHF39234.1"/>
    <property type="molecule type" value="Genomic_DNA"/>
</dbReference>
<evidence type="ECO:0000313" key="2">
    <source>
        <dbReference type="EMBL" id="KHF39234.1"/>
    </source>
</evidence>
<organism evidence="2 3">
    <name type="scientific">Halalkalibacter okhensis</name>
    <dbReference type="NCBI Taxonomy" id="333138"/>
    <lineage>
        <taxon>Bacteria</taxon>
        <taxon>Bacillati</taxon>
        <taxon>Bacillota</taxon>
        <taxon>Bacilli</taxon>
        <taxon>Bacillales</taxon>
        <taxon>Bacillaceae</taxon>
        <taxon>Halalkalibacter</taxon>
    </lineage>
</organism>
<dbReference type="STRING" id="333138.LQ50_16120"/>
<keyword evidence="1" id="KW-0472">Membrane</keyword>
<evidence type="ECO:0008006" key="4">
    <source>
        <dbReference type="Google" id="ProtNLM"/>
    </source>
</evidence>
<keyword evidence="3" id="KW-1185">Reference proteome</keyword>
<dbReference type="InterPro" id="IPR026369">
    <property type="entry name" value="CxxC_20_CxxC"/>
</dbReference>
<comment type="caution">
    <text evidence="2">The sequence shown here is derived from an EMBL/GenBank/DDBJ whole genome shotgun (WGS) entry which is preliminary data.</text>
</comment>
<sequence length="98" mass="10969">MVLHKCDVCFTSFRYGDVLKSILLGYKPLTCSKCSVELKVTIASRVLTSVLTILIPLIVAFNIASEPIYQVAIFLLFGFGVSFFLPFIIRYSSRSPLK</sequence>
<dbReference type="OrthoDB" id="2970506at2"/>
<reference evidence="2 3" key="1">
    <citation type="submission" date="2014-09" db="EMBL/GenBank/DDBJ databases">
        <title>Genome sequencing and annotation of Bacillus Okhensis strain Kh10-101T.</title>
        <authorList>
            <person name="Prakash J.S."/>
        </authorList>
    </citation>
    <scope>NUCLEOTIDE SEQUENCE [LARGE SCALE GENOMIC DNA]</scope>
    <source>
        <strain evidence="3">Kh10-101T</strain>
    </source>
</reference>
<dbReference type="AlphaFoldDB" id="A0A0B0IGP3"/>
<feature type="transmembrane region" description="Helical" evidence="1">
    <location>
        <begin position="69"/>
        <end position="89"/>
    </location>
</feature>
<feature type="transmembrane region" description="Helical" evidence="1">
    <location>
        <begin position="42"/>
        <end position="63"/>
    </location>
</feature>
<name>A0A0B0IGP3_9BACI</name>
<evidence type="ECO:0000256" key="1">
    <source>
        <dbReference type="SAM" id="Phobius"/>
    </source>
</evidence>
<dbReference type="eggNOG" id="ENOG5033HS6">
    <property type="taxonomic scope" value="Bacteria"/>
</dbReference>
<dbReference type="RefSeq" id="WP_034630863.1">
    <property type="nucleotide sequence ID" value="NZ_JRJU01000021.1"/>
</dbReference>
<keyword evidence="1" id="KW-0812">Transmembrane</keyword>
<dbReference type="NCBIfam" id="TIGR04104">
    <property type="entry name" value="cxxc_20_cxxc"/>
    <property type="match status" value="1"/>
</dbReference>
<proteinExistence type="predicted"/>
<protein>
    <recommendedName>
        <fullName evidence="4">Cxxc_20_cxxc protein</fullName>
    </recommendedName>
</protein>
<accession>A0A0B0IGP3</accession>
<gene>
    <name evidence="2" type="ORF">LQ50_16120</name>
</gene>